<dbReference type="EMBL" id="BLLK01000023">
    <property type="protein sequence ID" value="GFH47844.1"/>
    <property type="molecule type" value="Genomic_DNA"/>
</dbReference>
<dbReference type="Pfam" id="PF01753">
    <property type="entry name" value="zf-MYND"/>
    <property type="match status" value="1"/>
</dbReference>
<proteinExistence type="predicted"/>
<feature type="region of interest" description="Disordered" evidence="5">
    <location>
        <begin position="1"/>
        <end position="45"/>
    </location>
</feature>
<evidence type="ECO:0000256" key="2">
    <source>
        <dbReference type="ARBA" id="ARBA00022771"/>
    </source>
</evidence>
<gene>
    <name evidence="7" type="ORF">CTEN210_04320</name>
</gene>
<organism evidence="7 8">
    <name type="scientific">Chaetoceros tenuissimus</name>
    <dbReference type="NCBI Taxonomy" id="426638"/>
    <lineage>
        <taxon>Eukaryota</taxon>
        <taxon>Sar</taxon>
        <taxon>Stramenopiles</taxon>
        <taxon>Ochrophyta</taxon>
        <taxon>Bacillariophyta</taxon>
        <taxon>Coscinodiscophyceae</taxon>
        <taxon>Chaetocerotophycidae</taxon>
        <taxon>Chaetocerotales</taxon>
        <taxon>Chaetocerotaceae</taxon>
        <taxon>Chaetoceros</taxon>
    </lineage>
</organism>
<evidence type="ECO:0000256" key="3">
    <source>
        <dbReference type="ARBA" id="ARBA00022833"/>
    </source>
</evidence>
<keyword evidence="1" id="KW-0479">Metal-binding</keyword>
<sequence length="526" mass="60970">MPSRKKKAGDRRGENKGKKTSGARKKNNHEHSRSIYHQQQEAAEDDVRHSAAKIEFLSRYKEAGPEKINSFLSTGEELKALDEFMLWSLSDKADLNPKKFEKMAPVIAEMLLNGDICKDDLMVKRATGIFMLEEGSKEMDVKVTMSILLSSVDEFLKSPIDHRGFEKKLQRALSLEQTNNKTSLMSSYRQRVFQNSASEWFHSRDIDKCVYYNVSEESFNDQFQVAEKLELDKLAVLENHSDNFKKYYRNSKERAAALKDDYFYAEEILISVLELYEERWRCWQCNDLGSKDKKKNKLCASCKCTAYCSRECQVKHWKVGLHKKSCKEICNYWTMYGTSKKRIGKAIKNERVYSKTISVNGIEKECYLRPCEQLDYLVSQSIVQHPPEIAVHSSIDKFYEIIATLAYGGKHPLFGDETVSTEFQEMISASYEDIFSSFDSQPVSELEIMSLFHISIQLMLGTTGHIDWESTRENLIRTSLGLSPERFIAIYICFEPLNLGKDTDYDVLDKFRSEKMFLEDLRVKEF</sequence>
<dbReference type="Proteomes" id="UP001054902">
    <property type="component" value="Unassembled WGS sequence"/>
</dbReference>
<dbReference type="PROSITE" id="PS50865">
    <property type="entry name" value="ZF_MYND_2"/>
    <property type="match status" value="1"/>
</dbReference>
<keyword evidence="8" id="KW-1185">Reference proteome</keyword>
<reference evidence="7 8" key="1">
    <citation type="journal article" date="2021" name="Sci. Rep.">
        <title>The genome of the diatom Chaetoceros tenuissimus carries an ancient integrated fragment of an extant virus.</title>
        <authorList>
            <person name="Hongo Y."/>
            <person name="Kimura K."/>
            <person name="Takaki Y."/>
            <person name="Yoshida Y."/>
            <person name="Baba S."/>
            <person name="Kobayashi G."/>
            <person name="Nagasaki K."/>
            <person name="Hano T."/>
            <person name="Tomaru Y."/>
        </authorList>
    </citation>
    <scope>NUCLEOTIDE SEQUENCE [LARGE SCALE GENOMIC DNA]</scope>
    <source>
        <strain evidence="7 8">NIES-3715</strain>
    </source>
</reference>
<accession>A0AAD3CLE9</accession>
<evidence type="ECO:0000256" key="4">
    <source>
        <dbReference type="PROSITE-ProRule" id="PRU00134"/>
    </source>
</evidence>
<keyword evidence="2 4" id="KW-0863">Zinc-finger</keyword>
<dbReference type="PROSITE" id="PS01360">
    <property type="entry name" value="ZF_MYND_1"/>
    <property type="match status" value="1"/>
</dbReference>
<evidence type="ECO:0000259" key="6">
    <source>
        <dbReference type="PROSITE" id="PS50865"/>
    </source>
</evidence>
<evidence type="ECO:0000256" key="5">
    <source>
        <dbReference type="SAM" id="MobiDB-lite"/>
    </source>
</evidence>
<dbReference type="Gene3D" id="6.10.140.2220">
    <property type="match status" value="1"/>
</dbReference>
<dbReference type="InterPro" id="IPR002893">
    <property type="entry name" value="Znf_MYND"/>
</dbReference>
<feature type="compositionally biased region" description="Basic residues" evidence="5">
    <location>
        <begin position="18"/>
        <end position="28"/>
    </location>
</feature>
<evidence type="ECO:0000313" key="8">
    <source>
        <dbReference type="Proteomes" id="UP001054902"/>
    </source>
</evidence>
<comment type="caution">
    <text evidence="7">The sequence shown here is derived from an EMBL/GenBank/DDBJ whole genome shotgun (WGS) entry which is preliminary data.</text>
</comment>
<dbReference type="AlphaFoldDB" id="A0AAD3CLE9"/>
<feature type="domain" description="MYND-type" evidence="6">
    <location>
        <begin position="282"/>
        <end position="326"/>
    </location>
</feature>
<evidence type="ECO:0000256" key="1">
    <source>
        <dbReference type="ARBA" id="ARBA00022723"/>
    </source>
</evidence>
<evidence type="ECO:0000313" key="7">
    <source>
        <dbReference type="EMBL" id="GFH47844.1"/>
    </source>
</evidence>
<protein>
    <recommendedName>
        <fullName evidence="6">MYND-type domain-containing protein</fullName>
    </recommendedName>
</protein>
<name>A0AAD3CLE9_9STRA</name>
<dbReference type="GO" id="GO:0008270">
    <property type="term" value="F:zinc ion binding"/>
    <property type="evidence" value="ECO:0007669"/>
    <property type="project" value="UniProtKB-KW"/>
</dbReference>
<dbReference type="SUPFAM" id="SSF144232">
    <property type="entry name" value="HIT/MYND zinc finger-like"/>
    <property type="match status" value="1"/>
</dbReference>
<keyword evidence="3" id="KW-0862">Zinc</keyword>